<sequence length="121" mass="12606">MKAIIVPAMCLVGFACASLFASVACAQDMATTAGKNVKVLLDNEKVRVLELNMPPGASTGLHSHGDNVVYFVTGGTATQVTNGESKTMTRKPGEAIWSGPVTHDTTNSGKTAVKTVVIELK</sequence>
<reference evidence="3 4" key="1">
    <citation type="submission" date="2021-02" db="EMBL/GenBank/DDBJ databases">
        <title>Lysobacter arenosi sp. nov., isolated from soil of gangwondo yeongwol, south Korea.</title>
        <authorList>
            <person name="Kim K.R."/>
            <person name="Kim K.H."/>
            <person name="Jeon C.O."/>
        </authorList>
    </citation>
    <scope>NUCLEOTIDE SEQUENCE [LARGE SCALE GENOMIC DNA]</scope>
    <source>
        <strain evidence="3 4">R7</strain>
    </source>
</reference>
<dbReference type="InterPro" id="IPR013096">
    <property type="entry name" value="Cupin_2"/>
</dbReference>
<dbReference type="Pfam" id="PF07883">
    <property type="entry name" value="Cupin_2"/>
    <property type="match status" value="1"/>
</dbReference>
<evidence type="ECO:0000313" key="4">
    <source>
        <dbReference type="Proteomes" id="UP000663400"/>
    </source>
</evidence>
<dbReference type="RefSeq" id="WP_200608151.1">
    <property type="nucleotide sequence ID" value="NZ_CP071517.1"/>
</dbReference>
<dbReference type="EMBL" id="CP071517">
    <property type="protein sequence ID" value="QSX74341.1"/>
    <property type="molecule type" value="Genomic_DNA"/>
</dbReference>
<dbReference type="Gene3D" id="2.60.120.10">
    <property type="entry name" value="Jelly Rolls"/>
    <property type="match status" value="1"/>
</dbReference>
<protein>
    <submittedName>
        <fullName evidence="3">Cupin domain-containing protein</fullName>
    </submittedName>
</protein>
<proteinExistence type="predicted"/>
<dbReference type="InterPro" id="IPR011051">
    <property type="entry name" value="RmlC_Cupin_sf"/>
</dbReference>
<keyword evidence="4" id="KW-1185">Reference proteome</keyword>
<evidence type="ECO:0000313" key="3">
    <source>
        <dbReference type="EMBL" id="QSX74341.1"/>
    </source>
</evidence>
<accession>A0ABX7RAA7</accession>
<evidence type="ECO:0000256" key="1">
    <source>
        <dbReference type="SAM" id="SignalP"/>
    </source>
</evidence>
<evidence type="ECO:0000259" key="2">
    <source>
        <dbReference type="Pfam" id="PF07883"/>
    </source>
</evidence>
<feature type="chain" id="PRO_5046916804" evidence="1">
    <location>
        <begin position="27"/>
        <end position="121"/>
    </location>
</feature>
<dbReference type="SUPFAM" id="SSF51182">
    <property type="entry name" value="RmlC-like cupins"/>
    <property type="match status" value="1"/>
</dbReference>
<feature type="domain" description="Cupin type-2" evidence="2">
    <location>
        <begin position="51"/>
        <end position="118"/>
    </location>
</feature>
<dbReference type="PROSITE" id="PS51257">
    <property type="entry name" value="PROKAR_LIPOPROTEIN"/>
    <property type="match status" value="1"/>
</dbReference>
<feature type="signal peptide" evidence="1">
    <location>
        <begin position="1"/>
        <end position="26"/>
    </location>
</feature>
<name>A0ABX7RAA7_9GAMM</name>
<dbReference type="InterPro" id="IPR014710">
    <property type="entry name" value="RmlC-like_jellyroll"/>
</dbReference>
<gene>
    <name evidence="3" type="ORF">HIV01_014265</name>
</gene>
<dbReference type="Proteomes" id="UP000663400">
    <property type="component" value="Chromosome"/>
</dbReference>
<organism evidence="3 4">
    <name type="scientific">Lysobacter arenosi</name>
    <dbReference type="NCBI Taxonomy" id="2795387"/>
    <lineage>
        <taxon>Bacteria</taxon>
        <taxon>Pseudomonadati</taxon>
        <taxon>Pseudomonadota</taxon>
        <taxon>Gammaproteobacteria</taxon>
        <taxon>Lysobacterales</taxon>
        <taxon>Lysobacteraceae</taxon>
        <taxon>Lysobacter</taxon>
    </lineage>
</organism>
<keyword evidence="1" id="KW-0732">Signal</keyword>